<evidence type="ECO:0000313" key="7">
    <source>
        <dbReference type="Proteomes" id="UP000186922"/>
    </source>
</evidence>
<comment type="caution">
    <text evidence="6">The sequence shown here is derived from an EMBL/GenBank/DDBJ whole genome shotgun (WGS) entry which is preliminary data.</text>
</comment>
<dbReference type="SUPFAM" id="SSF64268">
    <property type="entry name" value="PX domain"/>
    <property type="match status" value="1"/>
</dbReference>
<name>A0A1D1VEM5_RAMVA</name>
<dbReference type="InterPro" id="IPR015404">
    <property type="entry name" value="Vps5_C"/>
</dbReference>
<dbReference type="InterPro" id="IPR036871">
    <property type="entry name" value="PX_dom_sf"/>
</dbReference>
<reference evidence="6 7" key="1">
    <citation type="journal article" date="2016" name="Nat. Commun.">
        <title>Extremotolerant tardigrade genome and improved radiotolerance of human cultured cells by tardigrade-unique protein.</title>
        <authorList>
            <person name="Hashimoto T."/>
            <person name="Horikawa D.D."/>
            <person name="Saito Y."/>
            <person name="Kuwahara H."/>
            <person name="Kozuka-Hata H."/>
            <person name="Shin-I T."/>
            <person name="Minakuchi Y."/>
            <person name="Ohishi K."/>
            <person name="Motoyama A."/>
            <person name="Aizu T."/>
            <person name="Enomoto A."/>
            <person name="Kondo K."/>
            <person name="Tanaka S."/>
            <person name="Hara Y."/>
            <person name="Koshikawa S."/>
            <person name="Sagara H."/>
            <person name="Miura T."/>
            <person name="Yokobori S."/>
            <person name="Miyagawa K."/>
            <person name="Suzuki Y."/>
            <person name="Kubo T."/>
            <person name="Oyama M."/>
            <person name="Kohara Y."/>
            <person name="Fujiyama A."/>
            <person name="Arakawa K."/>
            <person name="Katayama T."/>
            <person name="Toyoda A."/>
            <person name="Kunieda T."/>
        </authorList>
    </citation>
    <scope>NUCLEOTIDE SEQUENCE [LARGE SCALE GENOMIC DNA]</scope>
    <source>
        <strain evidence="6 7">YOKOZUNA-1</strain>
    </source>
</reference>
<dbReference type="Gene3D" id="3.30.1520.10">
    <property type="entry name" value="Phox-like domain"/>
    <property type="match status" value="1"/>
</dbReference>
<evidence type="ECO:0000256" key="4">
    <source>
        <dbReference type="PIRNR" id="PIRNR036924"/>
    </source>
</evidence>
<evidence type="ECO:0000313" key="6">
    <source>
        <dbReference type="EMBL" id="GAU98532.1"/>
    </source>
</evidence>
<dbReference type="PANTHER" id="PTHR45850">
    <property type="entry name" value="SORTING NEXIN FAMILY MEMBER"/>
    <property type="match status" value="1"/>
</dbReference>
<dbReference type="CDD" id="cd06892">
    <property type="entry name" value="PX_SNX5_like"/>
    <property type="match status" value="1"/>
</dbReference>
<keyword evidence="3 4" id="KW-0653">Protein transport</keyword>
<dbReference type="InterPro" id="IPR027267">
    <property type="entry name" value="AH/BAR_dom_sf"/>
</dbReference>
<dbReference type="Pfam" id="PF00787">
    <property type="entry name" value="PX"/>
    <property type="match status" value="1"/>
</dbReference>
<sequence>MLEDSESTTEIPIENEIEKLRAETVDLEDAPLIVDISDAVSERDKVKFTVHTRTTLPAFRKTEFSVVREHEEFVWLHDRFVENLDYAGHIIPPQPPFPDFENSRRKLQQLGESEGLMTKEEFAKFKQDLEAEYLALFKKTVAMHEAFLIRLASHAELRNDMNFRVFLEYEQEIGIRGKNKKEMFDSIKKSLFKQADDVLLAGQRDVDDFFEQQKGFLNEYHTHVKEAARKSDGVVSDHKHVINDHVKISSYMTQLATAENPQLSKFLENYADIFEKSRKLEFKKASDRDLKLTDTLLYYQRETQAAKDLCLRRLRSLHDFEEANKSLEKARTKNKDVHQADLHRQECQARFEKLSELAKSELKDYRGRRVVAFRKGLIEMAELQLKHSKAHYQLLHTSLEALRSEKNGV</sequence>
<dbReference type="OrthoDB" id="9976382at2759"/>
<dbReference type="PROSITE" id="PS50195">
    <property type="entry name" value="PX"/>
    <property type="match status" value="1"/>
</dbReference>
<dbReference type="Pfam" id="PF09325">
    <property type="entry name" value="Vps5"/>
    <property type="match status" value="1"/>
</dbReference>
<dbReference type="GO" id="GO:0005768">
    <property type="term" value="C:endosome"/>
    <property type="evidence" value="ECO:0007669"/>
    <property type="project" value="UniProtKB-ARBA"/>
</dbReference>
<organism evidence="6 7">
    <name type="scientific">Ramazzottius varieornatus</name>
    <name type="common">Water bear</name>
    <name type="synonym">Tardigrade</name>
    <dbReference type="NCBI Taxonomy" id="947166"/>
    <lineage>
        <taxon>Eukaryota</taxon>
        <taxon>Metazoa</taxon>
        <taxon>Ecdysozoa</taxon>
        <taxon>Tardigrada</taxon>
        <taxon>Eutardigrada</taxon>
        <taxon>Parachela</taxon>
        <taxon>Hypsibioidea</taxon>
        <taxon>Ramazzottiidae</taxon>
        <taxon>Ramazzottius</taxon>
    </lineage>
</organism>
<protein>
    <recommendedName>
        <fullName evidence="4">Sorting nexin</fullName>
    </recommendedName>
</protein>
<comment type="function">
    <text evidence="4">Involved in several stages of intracellular trafficking.</text>
</comment>
<accession>A0A1D1VEM5</accession>
<dbReference type="Gene3D" id="1.20.1270.60">
    <property type="entry name" value="Arfaptin homology (AH) domain/BAR domain"/>
    <property type="match status" value="1"/>
</dbReference>
<dbReference type="InterPro" id="IPR001683">
    <property type="entry name" value="PX_dom"/>
</dbReference>
<dbReference type="GO" id="GO:0015031">
    <property type="term" value="P:protein transport"/>
    <property type="evidence" value="ECO:0007669"/>
    <property type="project" value="UniProtKB-KW"/>
</dbReference>
<dbReference type="GO" id="GO:0035091">
    <property type="term" value="F:phosphatidylinositol binding"/>
    <property type="evidence" value="ECO:0007669"/>
    <property type="project" value="UniProtKB-UniRule"/>
</dbReference>
<dbReference type="FunFam" id="3.30.1520.10:FF:000001">
    <property type="entry name" value="Sorting nexin"/>
    <property type="match status" value="1"/>
</dbReference>
<comment type="similarity">
    <text evidence="1 4">Belongs to the sorting nexin family.</text>
</comment>
<evidence type="ECO:0000259" key="5">
    <source>
        <dbReference type="PROSITE" id="PS50195"/>
    </source>
</evidence>
<evidence type="ECO:0000256" key="3">
    <source>
        <dbReference type="ARBA" id="ARBA00022927"/>
    </source>
</evidence>
<dbReference type="AlphaFoldDB" id="A0A1D1VEM5"/>
<feature type="domain" description="PX" evidence="5">
    <location>
        <begin position="26"/>
        <end position="173"/>
    </location>
</feature>
<dbReference type="Proteomes" id="UP000186922">
    <property type="component" value="Unassembled WGS sequence"/>
</dbReference>
<dbReference type="PANTHER" id="PTHR45850:SF1">
    <property type="entry name" value="SORTING NEXIN 6, ISOFORM B"/>
    <property type="match status" value="1"/>
</dbReference>
<evidence type="ECO:0000256" key="1">
    <source>
        <dbReference type="ARBA" id="ARBA00010883"/>
    </source>
</evidence>
<dbReference type="STRING" id="947166.A0A1D1VEM5"/>
<gene>
    <name evidence="6" type="primary">RvY_09665-1</name>
    <name evidence="6" type="synonym">RvY_09665.1</name>
    <name evidence="6" type="ORF">RvY_09665</name>
</gene>
<dbReference type="InterPro" id="IPR014637">
    <property type="entry name" value="SNX5/SNX6/SNX32"/>
</dbReference>
<keyword evidence="2 4" id="KW-0813">Transport</keyword>
<evidence type="ECO:0000256" key="2">
    <source>
        <dbReference type="ARBA" id="ARBA00022448"/>
    </source>
</evidence>
<dbReference type="FunFam" id="1.20.1270.60:FF:000008">
    <property type="entry name" value="Sorting nexin"/>
    <property type="match status" value="1"/>
</dbReference>
<keyword evidence="7" id="KW-1185">Reference proteome</keyword>
<dbReference type="PIRSF" id="PIRSF036924">
    <property type="entry name" value="Snx5_Snx6"/>
    <property type="match status" value="1"/>
</dbReference>
<dbReference type="EMBL" id="BDGG01000004">
    <property type="protein sequence ID" value="GAU98532.1"/>
    <property type="molecule type" value="Genomic_DNA"/>
</dbReference>
<proteinExistence type="inferred from homology"/>